<dbReference type="RefSeq" id="WP_378295227.1">
    <property type="nucleotide sequence ID" value="NZ_JBHULE010000035.1"/>
</dbReference>
<keyword evidence="1" id="KW-0862">Zinc</keyword>
<dbReference type="InterPro" id="IPR006026">
    <property type="entry name" value="Peptidase_Metallo"/>
</dbReference>
<dbReference type="PANTHER" id="PTHR10127:SF814">
    <property type="entry name" value="MEPRIN A SUBUNIT BETA"/>
    <property type="match status" value="1"/>
</dbReference>
<evidence type="ECO:0000313" key="3">
    <source>
        <dbReference type="EMBL" id="MFD2565414.1"/>
    </source>
</evidence>
<feature type="active site" evidence="1">
    <location>
        <position position="201"/>
    </location>
</feature>
<feature type="binding site" evidence="1">
    <location>
        <position position="200"/>
    </location>
    <ligand>
        <name>Zn(2+)</name>
        <dbReference type="ChEBI" id="CHEBI:29105"/>
        <note>catalytic</note>
    </ligand>
</feature>
<keyword evidence="1" id="KW-1015">Disulfide bond</keyword>
<keyword evidence="1" id="KW-0479">Metal-binding</keyword>
<evidence type="ECO:0000256" key="1">
    <source>
        <dbReference type="PROSITE-ProRule" id="PRU01211"/>
    </source>
</evidence>
<reference evidence="4" key="1">
    <citation type="journal article" date="2019" name="Int. J. Syst. Evol. Microbiol.">
        <title>The Global Catalogue of Microorganisms (GCM) 10K type strain sequencing project: providing services to taxonomists for standard genome sequencing and annotation.</title>
        <authorList>
            <consortium name="The Broad Institute Genomics Platform"/>
            <consortium name="The Broad Institute Genome Sequencing Center for Infectious Disease"/>
            <person name="Wu L."/>
            <person name="Ma J."/>
        </authorList>
    </citation>
    <scope>NUCLEOTIDE SEQUENCE [LARGE SCALE GENOMIC DNA]</scope>
    <source>
        <strain evidence="4">KCTC 52274</strain>
    </source>
</reference>
<dbReference type="PRINTS" id="PR00480">
    <property type="entry name" value="ASTACIN"/>
</dbReference>
<sequence length="304" mass="34647">MKTLKILNVFKILFAVLPILLFVLVSCESDIQEQTVENEVQISEKLRLTLEAEQTDHQGPMVSKVLFGTEVKVVSLGHGNYALGDMILTEENFDPKDGTDSSKGVWDRRVNKWPNRTILYRYSNNMPQATKDKVIYAANYITNNTDLTVRRWNSNDSAGYVWVGYSESSGCSAQLGYQNKKFPGQRMNLASGCSQGSAIHEFLHVAGIIHEQNHWNRDAYVDVLFGNILDDKEFNYFKVSDANGWEISDVLDTNSIMMYGSYFFRTQQAINNGWRSMRRVDGSTIIPNRSYMTTNDIRIINAVY</sequence>
<keyword evidence="1" id="KW-0645">Protease</keyword>
<dbReference type="PROSITE" id="PS51864">
    <property type="entry name" value="ASTACIN"/>
    <property type="match status" value="1"/>
</dbReference>
<comment type="caution">
    <text evidence="3">The sequence shown here is derived from an EMBL/GenBank/DDBJ whole genome shotgun (WGS) entry which is preliminary data.</text>
</comment>
<keyword evidence="4" id="KW-1185">Reference proteome</keyword>
<dbReference type="SMART" id="SM00235">
    <property type="entry name" value="ZnMc"/>
    <property type="match status" value="1"/>
</dbReference>
<comment type="caution">
    <text evidence="1">Lacks conserved residue(s) required for the propagation of feature annotation.</text>
</comment>
<evidence type="ECO:0000259" key="2">
    <source>
        <dbReference type="PROSITE" id="PS51864"/>
    </source>
</evidence>
<dbReference type="SUPFAM" id="SSF55486">
    <property type="entry name" value="Metalloproteases ('zincins'), catalytic domain"/>
    <property type="match status" value="1"/>
</dbReference>
<dbReference type="InterPro" id="IPR001506">
    <property type="entry name" value="Peptidase_M12A"/>
</dbReference>
<proteinExistence type="predicted"/>
<keyword evidence="1" id="KW-0482">Metalloprotease</keyword>
<protein>
    <submittedName>
        <fullName evidence="3">M12 family metallopeptidase</fullName>
    </submittedName>
</protein>
<feature type="domain" description="Peptidase M12A" evidence="2">
    <location>
        <begin position="103"/>
        <end position="304"/>
    </location>
</feature>
<dbReference type="InterPro" id="IPR024079">
    <property type="entry name" value="MetalloPept_cat_dom_sf"/>
</dbReference>
<dbReference type="EMBL" id="JBHULE010000035">
    <property type="protein sequence ID" value="MFD2565414.1"/>
    <property type="molecule type" value="Genomic_DNA"/>
</dbReference>
<feature type="binding site" evidence="1">
    <location>
        <position position="204"/>
    </location>
    <ligand>
        <name>Zn(2+)</name>
        <dbReference type="ChEBI" id="CHEBI:29105"/>
        <note>catalytic</note>
    </ligand>
</feature>
<gene>
    <name evidence="3" type="ORF">ACFSR1_22235</name>
</gene>
<accession>A0ABW5LMK6</accession>
<organism evidence="3 4">
    <name type="scientific">Aquimarina rubra</name>
    <dbReference type="NCBI Taxonomy" id="1920033"/>
    <lineage>
        <taxon>Bacteria</taxon>
        <taxon>Pseudomonadati</taxon>
        <taxon>Bacteroidota</taxon>
        <taxon>Flavobacteriia</taxon>
        <taxon>Flavobacteriales</taxon>
        <taxon>Flavobacteriaceae</taxon>
        <taxon>Aquimarina</taxon>
    </lineage>
</organism>
<dbReference type="Pfam" id="PF01400">
    <property type="entry name" value="Astacin"/>
    <property type="match status" value="1"/>
</dbReference>
<feature type="binding site" evidence="1">
    <location>
        <position position="210"/>
    </location>
    <ligand>
        <name>Zn(2+)</name>
        <dbReference type="ChEBI" id="CHEBI:29105"/>
        <note>catalytic</note>
    </ligand>
</feature>
<name>A0ABW5LMK6_9FLAO</name>
<feature type="disulfide bond" evidence="1">
    <location>
        <begin position="171"/>
        <end position="193"/>
    </location>
</feature>
<comment type="cofactor">
    <cofactor evidence="1">
        <name>Zn(2+)</name>
        <dbReference type="ChEBI" id="CHEBI:29105"/>
    </cofactor>
    <text evidence="1">Binds 1 zinc ion per subunit.</text>
</comment>
<dbReference type="PANTHER" id="PTHR10127">
    <property type="entry name" value="DISCOIDIN, CUB, EGF, LAMININ , AND ZINC METALLOPROTEASE DOMAIN CONTAINING"/>
    <property type="match status" value="1"/>
</dbReference>
<dbReference type="Gene3D" id="3.40.390.10">
    <property type="entry name" value="Collagenase (Catalytic Domain)"/>
    <property type="match status" value="1"/>
</dbReference>
<keyword evidence="1" id="KW-0378">Hydrolase</keyword>
<dbReference type="PROSITE" id="PS51257">
    <property type="entry name" value="PROKAR_LIPOPROTEIN"/>
    <property type="match status" value="1"/>
</dbReference>
<evidence type="ECO:0000313" key="4">
    <source>
        <dbReference type="Proteomes" id="UP001597319"/>
    </source>
</evidence>
<dbReference type="Proteomes" id="UP001597319">
    <property type="component" value="Unassembled WGS sequence"/>
</dbReference>